<accession>A0A097EQ82</accession>
<protein>
    <submittedName>
        <fullName evidence="1">Uncharacterized protein</fullName>
    </submittedName>
</protein>
<proteinExistence type="predicted"/>
<dbReference type="STRING" id="1547445.LO80_06965"/>
<dbReference type="EMBL" id="CP009574">
    <property type="protein sequence ID" value="AIT09728.1"/>
    <property type="molecule type" value="Genomic_DNA"/>
</dbReference>
<organism evidence="1 2">
    <name type="scientific">Candidatus Francisella endociliophora</name>
    <dbReference type="NCBI Taxonomy" id="653937"/>
    <lineage>
        <taxon>Bacteria</taxon>
        <taxon>Pseudomonadati</taxon>
        <taxon>Pseudomonadota</taxon>
        <taxon>Gammaproteobacteria</taxon>
        <taxon>Thiotrichales</taxon>
        <taxon>Francisellaceae</taxon>
        <taxon>Francisella</taxon>
    </lineage>
</organism>
<evidence type="ECO:0000313" key="1">
    <source>
        <dbReference type="EMBL" id="AIT09728.1"/>
    </source>
</evidence>
<dbReference type="AlphaFoldDB" id="A0A097EQ82"/>
<sequence>MEDRVIKRGEEIEYIETAVKKAKSYIKTELLKLDAVRNNPELESSLVKLLPILHSLFFPLGRIELEVESLEYQKQEVIKTLRKAEKKIYELSRLVKQESQGTKH</sequence>
<dbReference type="KEGG" id="frf:LO80_06965"/>
<evidence type="ECO:0000313" key="2">
    <source>
        <dbReference type="Proteomes" id="UP000029672"/>
    </source>
</evidence>
<keyword evidence="2" id="KW-1185">Reference proteome</keyword>
<dbReference type="Proteomes" id="UP000029672">
    <property type="component" value="Chromosome"/>
</dbReference>
<gene>
    <name evidence="1" type="ORF">LO80_06965</name>
</gene>
<dbReference type="HOGENOM" id="CLU_2246005_0_0_6"/>
<dbReference type="RefSeq" id="WP_040009916.1">
    <property type="nucleotide sequence ID" value="NZ_CP009574.1"/>
</dbReference>
<name>A0A097EQ82_9GAMM</name>
<reference evidence="1 2" key="1">
    <citation type="submission" date="2014-10" db="EMBL/GenBank/DDBJ databases">
        <title>Whole genome sequence of Francisella endociliophora strain FSC1006, isolated from a laboratory culture of the marine ciliate Euplotes raikovi.</title>
        <authorList>
            <person name="Granberg M."/>
            <person name="Backman S."/>
            <person name="Lundmark E."/>
            <person name="Nilsson E."/>
            <person name="Karlsson E."/>
            <person name="Thelaus J."/>
            <person name="Ohrman C."/>
            <person name="Larkeryd A."/>
            <person name="Stenberg P."/>
        </authorList>
    </citation>
    <scope>NUCLEOTIDE SEQUENCE [LARGE SCALE GENOMIC DNA]</scope>
    <source>
        <strain evidence="1 2">FSC1006</strain>
    </source>
</reference>